<dbReference type="AlphaFoldDB" id="A0A7W0HLX1"/>
<dbReference type="EMBL" id="JACDUS010000012">
    <property type="protein sequence ID" value="MBA2882738.1"/>
    <property type="molecule type" value="Genomic_DNA"/>
</dbReference>
<comment type="caution">
    <text evidence="1">The sequence shown here is derived from an EMBL/GenBank/DDBJ whole genome shotgun (WGS) entry which is preliminary data.</text>
</comment>
<dbReference type="Proteomes" id="UP000525298">
    <property type="component" value="Unassembled WGS sequence"/>
</dbReference>
<dbReference type="RefSeq" id="WP_181552362.1">
    <property type="nucleotide sequence ID" value="NZ_JACDUS010000012.1"/>
</dbReference>
<sequence length="70" mass="7893">MKKEDKHAPFIKATKPEKKAGANVRKFCVPWIAIVGYKYVNTRHKTVPFLFPVLDTLTIAFESGKLGSTE</sequence>
<organism evidence="1 2">
    <name type="scientific">Desulfosalsimonas propionicica</name>
    <dbReference type="NCBI Taxonomy" id="332175"/>
    <lineage>
        <taxon>Bacteria</taxon>
        <taxon>Pseudomonadati</taxon>
        <taxon>Thermodesulfobacteriota</taxon>
        <taxon>Desulfobacteria</taxon>
        <taxon>Desulfobacterales</taxon>
        <taxon>Desulfosalsimonadaceae</taxon>
        <taxon>Desulfosalsimonas</taxon>
    </lineage>
</organism>
<reference evidence="1 2" key="1">
    <citation type="submission" date="2020-07" db="EMBL/GenBank/DDBJ databases">
        <title>Genomic Encyclopedia of Type Strains, Phase IV (KMG-IV): sequencing the most valuable type-strain genomes for metagenomic binning, comparative biology and taxonomic classification.</title>
        <authorList>
            <person name="Goeker M."/>
        </authorList>
    </citation>
    <scope>NUCLEOTIDE SEQUENCE [LARGE SCALE GENOMIC DNA]</scope>
    <source>
        <strain evidence="1 2">DSM 17721</strain>
    </source>
</reference>
<evidence type="ECO:0000313" key="2">
    <source>
        <dbReference type="Proteomes" id="UP000525298"/>
    </source>
</evidence>
<accession>A0A7W0HLX1</accession>
<keyword evidence="2" id="KW-1185">Reference proteome</keyword>
<name>A0A7W0HLX1_9BACT</name>
<protein>
    <submittedName>
        <fullName evidence="1">Uncharacterized protein</fullName>
    </submittedName>
</protein>
<proteinExistence type="predicted"/>
<gene>
    <name evidence="1" type="ORF">HNR65_003093</name>
</gene>
<evidence type="ECO:0000313" key="1">
    <source>
        <dbReference type="EMBL" id="MBA2882738.1"/>
    </source>
</evidence>